<comment type="subcellular location">
    <subcellularLocation>
        <location evidence="1">Nucleus</location>
    </subcellularLocation>
</comment>
<dbReference type="PANTHER" id="PTHR31945">
    <property type="entry name" value="TRANSCRIPTION FACTOR SCREAM2-RELATED"/>
    <property type="match status" value="1"/>
</dbReference>
<feature type="compositionally biased region" description="Basic residues" evidence="6">
    <location>
        <begin position="67"/>
        <end position="78"/>
    </location>
</feature>
<dbReference type="GO" id="GO:0043565">
    <property type="term" value="F:sequence-specific DNA binding"/>
    <property type="evidence" value="ECO:0007669"/>
    <property type="project" value="TreeGrafter"/>
</dbReference>
<name>A0A6V7NSL0_ANACO</name>
<feature type="domain" description="BHLH" evidence="7">
    <location>
        <begin position="148"/>
        <end position="197"/>
    </location>
</feature>
<keyword evidence="3" id="KW-0805">Transcription regulation</keyword>
<evidence type="ECO:0000256" key="6">
    <source>
        <dbReference type="SAM" id="MobiDB-lite"/>
    </source>
</evidence>
<dbReference type="InterPro" id="IPR036638">
    <property type="entry name" value="HLH_DNA-bd_sf"/>
</dbReference>
<dbReference type="PROSITE" id="PS50888">
    <property type="entry name" value="BHLH"/>
    <property type="match status" value="1"/>
</dbReference>
<evidence type="ECO:0000256" key="5">
    <source>
        <dbReference type="ARBA" id="ARBA00023242"/>
    </source>
</evidence>
<organism evidence="8">
    <name type="scientific">Ananas comosus var. bracteatus</name>
    <name type="common">red pineapple</name>
    <dbReference type="NCBI Taxonomy" id="296719"/>
    <lineage>
        <taxon>Eukaryota</taxon>
        <taxon>Viridiplantae</taxon>
        <taxon>Streptophyta</taxon>
        <taxon>Embryophyta</taxon>
        <taxon>Tracheophyta</taxon>
        <taxon>Spermatophyta</taxon>
        <taxon>Magnoliopsida</taxon>
        <taxon>Liliopsida</taxon>
        <taxon>Poales</taxon>
        <taxon>Bromeliaceae</taxon>
        <taxon>Bromelioideae</taxon>
        <taxon>Ananas</taxon>
    </lineage>
</organism>
<keyword evidence="4" id="KW-0804">Transcription</keyword>
<reference evidence="8" key="1">
    <citation type="submission" date="2020-07" db="EMBL/GenBank/DDBJ databases">
        <authorList>
            <person name="Lin J."/>
        </authorList>
    </citation>
    <scope>NUCLEOTIDE SEQUENCE</scope>
</reference>
<feature type="region of interest" description="Disordered" evidence="6">
    <location>
        <begin position="67"/>
        <end position="86"/>
    </location>
</feature>
<dbReference type="Pfam" id="PF00010">
    <property type="entry name" value="HLH"/>
    <property type="match status" value="1"/>
</dbReference>
<sequence length="321" mass="35983">MELDENGFLEELLSMSMRRESTWDAFSAAAAAAAGIEILRRRGGGIRLLHARQPAVRRRPPRIRGGVRRRLQRQKPRRAPSDDDGAEFRLLERSLVPGAAVAAAACGGRARRRVGAWGESSVCKVEMGDPMAFGTAVGGERKKKKADGVPSKNLMAERRRRKRLNDRLSMLRSVVPKISKMDRTSILGDTIDYMKELLERIKHLQEEMEVGSEKAKLVSLFKDQLNPNEILVRNSPKFDVERRESDTRIEIYCAMKPGLLLQMVDTLDALGLEIQQCVVSCFNDFGMQASCSEDMEQRALMTSEEVKQALFKNAGYGGRCL</sequence>
<dbReference type="InterPro" id="IPR054502">
    <property type="entry name" value="bHLH-TF_ACT-like_plant"/>
</dbReference>
<dbReference type="InterPro" id="IPR051358">
    <property type="entry name" value="TF_AMS/ICE1/BHLH6-like"/>
</dbReference>
<evidence type="ECO:0000256" key="3">
    <source>
        <dbReference type="ARBA" id="ARBA00023015"/>
    </source>
</evidence>
<accession>A0A6V7NSL0</accession>
<dbReference type="GO" id="GO:0005634">
    <property type="term" value="C:nucleus"/>
    <property type="evidence" value="ECO:0007669"/>
    <property type="project" value="UniProtKB-SubCell"/>
</dbReference>
<dbReference type="AlphaFoldDB" id="A0A6V7NSL0"/>
<dbReference type="PANTHER" id="PTHR31945:SF15">
    <property type="entry name" value="TRANSCRIPTION FACTOR BHLH61-RELATED"/>
    <property type="match status" value="1"/>
</dbReference>
<evidence type="ECO:0000256" key="4">
    <source>
        <dbReference type="ARBA" id="ARBA00023163"/>
    </source>
</evidence>
<dbReference type="Pfam" id="PF22754">
    <property type="entry name" value="bHLH-TF_ACT-like_plant"/>
    <property type="match status" value="1"/>
</dbReference>
<dbReference type="EMBL" id="LR862141">
    <property type="protein sequence ID" value="CAD1821296.1"/>
    <property type="molecule type" value="Genomic_DNA"/>
</dbReference>
<evidence type="ECO:0000256" key="1">
    <source>
        <dbReference type="ARBA" id="ARBA00004123"/>
    </source>
</evidence>
<dbReference type="SMART" id="SM00353">
    <property type="entry name" value="HLH"/>
    <property type="match status" value="1"/>
</dbReference>
<dbReference type="InterPro" id="IPR011598">
    <property type="entry name" value="bHLH_dom"/>
</dbReference>
<dbReference type="SUPFAM" id="SSF47459">
    <property type="entry name" value="HLH, helix-loop-helix DNA-binding domain"/>
    <property type="match status" value="1"/>
</dbReference>
<gene>
    <name evidence="8" type="ORF">CB5_LOCUS4507</name>
</gene>
<evidence type="ECO:0000256" key="2">
    <source>
        <dbReference type="ARBA" id="ARBA00005510"/>
    </source>
</evidence>
<protein>
    <recommendedName>
        <fullName evidence="7">BHLH domain-containing protein</fullName>
    </recommendedName>
</protein>
<comment type="similarity">
    <text evidence="2">Belongs to the bHLH protein family.</text>
</comment>
<feature type="region of interest" description="Disordered" evidence="6">
    <location>
        <begin position="137"/>
        <end position="158"/>
    </location>
</feature>
<dbReference type="GO" id="GO:0003700">
    <property type="term" value="F:DNA-binding transcription factor activity"/>
    <property type="evidence" value="ECO:0007669"/>
    <property type="project" value="TreeGrafter"/>
</dbReference>
<evidence type="ECO:0000259" key="7">
    <source>
        <dbReference type="PROSITE" id="PS50888"/>
    </source>
</evidence>
<evidence type="ECO:0000313" key="8">
    <source>
        <dbReference type="EMBL" id="CAD1821296.1"/>
    </source>
</evidence>
<dbReference type="Gene3D" id="4.10.280.10">
    <property type="entry name" value="Helix-loop-helix DNA-binding domain"/>
    <property type="match status" value="1"/>
</dbReference>
<keyword evidence="5" id="KW-0539">Nucleus</keyword>
<dbReference type="GO" id="GO:0046983">
    <property type="term" value="F:protein dimerization activity"/>
    <property type="evidence" value="ECO:0007669"/>
    <property type="project" value="InterPro"/>
</dbReference>
<proteinExistence type="inferred from homology"/>